<evidence type="ECO:0000259" key="1">
    <source>
        <dbReference type="Pfam" id="PF00078"/>
    </source>
</evidence>
<organism evidence="2 3">
    <name type="scientific">Juglans regia</name>
    <name type="common">English walnut</name>
    <dbReference type="NCBI Taxonomy" id="51240"/>
    <lineage>
        <taxon>Eukaryota</taxon>
        <taxon>Viridiplantae</taxon>
        <taxon>Streptophyta</taxon>
        <taxon>Embryophyta</taxon>
        <taxon>Tracheophyta</taxon>
        <taxon>Spermatophyta</taxon>
        <taxon>Magnoliopsida</taxon>
        <taxon>eudicotyledons</taxon>
        <taxon>Gunneridae</taxon>
        <taxon>Pentapetalae</taxon>
        <taxon>rosids</taxon>
        <taxon>fabids</taxon>
        <taxon>Fagales</taxon>
        <taxon>Juglandaceae</taxon>
        <taxon>Juglans</taxon>
    </lineage>
</organism>
<dbReference type="PANTHER" id="PTHR33116:SF78">
    <property type="entry name" value="OS12G0587133 PROTEIN"/>
    <property type="match status" value="1"/>
</dbReference>
<dbReference type="Gramene" id="Jr14_01510_p1">
    <property type="protein sequence ID" value="cds.Jr14_01510_p1"/>
    <property type="gene ID" value="Jr14_01510"/>
</dbReference>
<accession>A0A833WUC0</accession>
<sequence>MEALSRMVIAAVEGGFFSGFSVGDIHGSTIISHLLFADDTLLFCEANAGHIKSLKAILLCFEAVSGLKINLAKTEMVAVGNVSNIRGLANILGCGVSLLPLKYLGLPLGASFKAKSIWEVVLEKFERRLAGWKRLYLSKGGKITLIK</sequence>
<comment type="caution">
    <text evidence="2">The sequence shown here is derived from an EMBL/GenBank/DDBJ whole genome shotgun (WGS) entry which is preliminary data.</text>
</comment>
<gene>
    <name evidence="2" type="ORF">F2P56_031628</name>
</gene>
<feature type="domain" description="Reverse transcriptase" evidence="1">
    <location>
        <begin position="31"/>
        <end position="107"/>
    </location>
</feature>
<dbReference type="PANTHER" id="PTHR33116">
    <property type="entry name" value="REVERSE TRANSCRIPTASE ZINC-BINDING DOMAIN-CONTAINING PROTEIN-RELATED-RELATED"/>
    <property type="match status" value="1"/>
</dbReference>
<evidence type="ECO:0000313" key="2">
    <source>
        <dbReference type="EMBL" id="KAF5445957.1"/>
    </source>
</evidence>
<dbReference type="Proteomes" id="UP000619265">
    <property type="component" value="Unassembled WGS sequence"/>
</dbReference>
<proteinExistence type="predicted"/>
<reference evidence="2" key="1">
    <citation type="submission" date="2015-10" db="EMBL/GenBank/DDBJ databases">
        <authorList>
            <person name="Martinez-Garcia P.J."/>
            <person name="Crepeau M.W."/>
            <person name="Puiu D."/>
            <person name="Gonzalez-Ibeas D."/>
            <person name="Whalen J."/>
            <person name="Stevens K."/>
            <person name="Paul R."/>
            <person name="Butterfield T."/>
            <person name="Britton M."/>
            <person name="Reagan R."/>
            <person name="Chakraborty S."/>
            <person name="Walawage S.L."/>
            <person name="Vasquez-Gross H.A."/>
            <person name="Cardeno C."/>
            <person name="Famula R."/>
            <person name="Pratt K."/>
            <person name="Kuruganti S."/>
            <person name="Aradhya M.K."/>
            <person name="Leslie C.A."/>
            <person name="Dandekar A.M."/>
            <person name="Salzberg S.L."/>
            <person name="Wegrzyn J.L."/>
            <person name="Langley C.H."/>
            <person name="Neale D.B."/>
        </authorList>
    </citation>
    <scope>NUCLEOTIDE SEQUENCE</scope>
    <source>
        <tissue evidence="2">Leaves</tissue>
    </source>
</reference>
<evidence type="ECO:0000313" key="3">
    <source>
        <dbReference type="Proteomes" id="UP000619265"/>
    </source>
</evidence>
<dbReference type="InterPro" id="IPR000477">
    <property type="entry name" value="RT_dom"/>
</dbReference>
<dbReference type="AlphaFoldDB" id="A0A833WUC0"/>
<dbReference type="Pfam" id="PF00078">
    <property type="entry name" value="RVT_1"/>
    <property type="match status" value="1"/>
</dbReference>
<name>A0A833WUC0_JUGRE</name>
<reference evidence="2" key="2">
    <citation type="submission" date="2020-03" db="EMBL/GenBank/DDBJ databases">
        <title>Walnut 2.0.</title>
        <authorList>
            <person name="Marrano A."/>
            <person name="Britton M."/>
            <person name="Zimin A.V."/>
            <person name="Zaini P.A."/>
            <person name="Workman R."/>
            <person name="Puiu D."/>
            <person name="Bianco L."/>
            <person name="Allen B.J."/>
            <person name="Troggio M."/>
            <person name="Leslie C.A."/>
            <person name="Timp W."/>
            <person name="Dendekar A."/>
            <person name="Salzberg S.L."/>
            <person name="Neale D.B."/>
        </authorList>
    </citation>
    <scope>NUCLEOTIDE SEQUENCE</scope>
    <source>
        <tissue evidence="2">Leaves</tissue>
    </source>
</reference>
<feature type="non-terminal residue" evidence="2">
    <location>
        <position position="147"/>
    </location>
</feature>
<protein>
    <recommendedName>
        <fullName evidence="1">Reverse transcriptase domain-containing protein</fullName>
    </recommendedName>
</protein>
<dbReference type="EMBL" id="LIHL02000014">
    <property type="protein sequence ID" value="KAF5445957.1"/>
    <property type="molecule type" value="Genomic_DNA"/>
</dbReference>